<keyword evidence="2" id="KW-1185">Reference proteome</keyword>
<dbReference type="AlphaFoldDB" id="A0A7X5YIU4"/>
<dbReference type="RefSeq" id="WP_168045622.1">
    <property type="nucleotide sequence ID" value="NZ_JAATJM010000001.1"/>
</dbReference>
<evidence type="ECO:0000313" key="1">
    <source>
        <dbReference type="EMBL" id="NJC40770.1"/>
    </source>
</evidence>
<comment type="caution">
    <text evidence="1">The sequence shown here is derived from an EMBL/GenBank/DDBJ whole genome shotgun (WGS) entry which is preliminary data.</text>
</comment>
<proteinExistence type="predicted"/>
<dbReference type="EMBL" id="JAATJM010000001">
    <property type="protein sequence ID" value="NJC40770.1"/>
    <property type="molecule type" value="Genomic_DNA"/>
</dbReference>
<name>A0A7X5YIU4_9CAUL</name>
<dbReference type="Proteomes" id="UP000587415">
    <property type="component" value="Unassembled WGS sequence"/>
</dbReference>
<protein>
    <submittedName>
        <fullName evidence="1">Uncharacterized protein</fullName>
    </submittedName>
</protein>
<sequence length="171" mass="18793">MLPLEDAAWSELTHAYGAASDTPELLRRAAASPGQQPPDAEPFFSLWSSLCHQGDVYSASYAAVPHLVEIAFDAPEPIDFSFFMLPASIEVARQNGRGPEVPAFVAEAYFAALERLPDCISKHRQGPWTEDMLLSAAAAEAVAKGHYSVAEALLNLDSDWIERINRHERQQ</sequence>
<organism evidence="1 2">
    <name type="scientific">Brevundimonas alba</name>
    <dbReference type="NCBI Taxonomy" id="74314"/>
    <lineage>
        <taxon>Bacteria</taxon>
        <taxon>Pseudomonadati</taxon>
        <taxon>Pseudomonadota</taxon>
        <taxon>Alphaproteobacteria</taxon>
        <taxon>Caulobacterales</taxon>
        <taxon>Caulobacteraceae</taxon>
        <taxon>Brevundimonas</taxon>
    </lineage>
</organism>
<evidence type="ECO:0000313" key="2">
    <source>
        <dbReference type="Proteomes" id="UP000587415"/>
    </source>
</evidence>
<gene>
    <name evidence="1" type="ORF">GGQ87_001028</name>
</gene>
<accession>A0A7X5YIU4</accession>
<reference evidence="1 2" key="1">
    <citation type="submission" date="2020-03" db="EMBL/GenBank/DDBJ databases">
        <title>Genomic Encyclopedia of Type Strains, Phase IV (KMG-IV): sequencing the most valuable type-strain genomes for metagenomic binning, comparative biology and taxonomic classification.</title>
        <authorList>
            <person name="Goeker M."/>
        </authorList>
    </citation>
    <scope>NUCLEOTIDE SEQUENCE [LARGE SCALE GENOMIC DNA]</scope>
    <source>
        <strain evidence="1 2">DSM 4736</strain>
    </source>
</reference>